<evidence type="ECO:0000256" key="1">
    <source>
        <dbReference type="ARBA" id="ARBA00009228"/>
    </source>
</evidence>
<dbReference type="SUPFAM" id="SSF50494">
    <property type="entry name" value="Trypsin-like serine proteases"/>
    <property type="match status" value="2"/>
</dbReference>
<accession>A0AA97JDZ8</accession>
<dbReference type="GO" id="GO:0035821">
    <property type="term" value="P:modulation of process of another organism"/>
    <property type="evidence" value="ECO:0007669"/>
    <property type="project" value="UniProtKB-ARBA"/>
</dbReference>
<dbReference type="PROSITE" id="PS00135">
    <property type="entry name" value="TRYPSIN_SER"/>
    <property type="match status" value="2"/>
</dbReference>
<dbReference type="Gene3D" id="2.40.10.10">
    <property type="entry name" value="Trypsin-like serine proteases"/>
    <property type="match status" value="4"/>
</dbReference>
<dbReference type="PROSITE" id="PS00134">
    <property type="entry name" value="TRYPSIN_HIS"/>
    <property type="match status" value="2"/>
</dbReference>
<gene>
    <name evidence="10" type="primary">LOC129329906</name>
</gene>
<evidence type="ECO:0000313" key="9">
    <source>
        <dbReference type="Proteomes" id="UP001190640"/>
    </source>
</evidence>
<dbReference type="InterPro" id="IPR043504">
    <property type="entry name" value="Peptidase_S1_PA_chymotrypsin"/>
</dbReference>
<dbReference type="Pfam" id="PF00089">
    <property type="entry name" value="Trypsin"/>
    <property type="match status" value="2"/>
</dbReference>
<evidence type="ECO:0000256" key="7">
    <source>
        <dbReference type="SAM" id="SignalP"/>
    </source>
</evidence>
<dbReference type="PANTHER" id="PTHR24271">
    <property type="entry name" value="KALLIKREIN-RELATED"/>
    <property type="match status" value="1"/>
</dbReference>
<keyword evidence="9" id="KW-1185">Reference proteome</keyword>
<feature type="signal peptide" evidence="7">
    <location>
        <begin position="1"/>
        <end position="19"/>
    </location>
</feature>
<organism evidence="9 10">
    <name type="scientific">Eublepharis macularius</name>
    <name type="common">Leopard gecko</name>
    <name type="synonym">Cyrtodactylus macularius</name>
    <dbReference type="NCBI Taxonomy" id="481883"/>
    <lineage>
        <taxon>Eukaryota</taxon>
        <taxon>Metazoa</taxon>
        <taxon>Chordata</taxon>
        <taxon>Craniata</taxon>
        <taxon>Vertebrata</taxon>
        <taxon>Euteleostomi</taxon>
        <taxon>Lepidosauria</taxon>
        <taxon>Squamata</taxon>
        <taxon>Bifurcata</taxon>
        <taxon>Gekkota</taxon>
        <taxon>Eublepharidae</taxon>
        <taxon>Eublepharinae</taxon>
        <taxon>Eublepharis</taxon>
    </lineage>
</organism>
<keyword evidence="7" id="KW-0732">Signal</keyword>
<dbReference type="PRINTS" id="PR00722">
    <property type="entry name" value="CHYMOTRYPSIN"/>
</dbReference>
<feature type="domain" description="Peptidase S1" evidence="8">
    <location>
        <begin position="26"/>
        <end position="244"/>
    </location>
</feature>
<dbReference type="SMART" id="SM00020">
    <property type="entry name" value="Tryp_SPc"/>
    <property type="match status" value="2"/>
</dbReference>
<keyword evidence="3 6" id="KW-0378">Hydrolase</keyword>
<feature type="domain" description="Peptidase S1" evidence="8">
    <location>
        <begin position="288"/>
        <end position="504"/>
    </location>
</feature>
<dbReference type="PANTHER" id="PTHR24271:SF90">
    <property type="entry name" value="PEPTIDASE S1 DOMAIN-CONTAINING PROTEIN"/>
    <property type="match status" value="1"/>
</dbReference>
<dbReference type="CDD" id="cd00190">
    <property type="entry name" value="Tryp_SPc"/>
    <property type="match status" value="2"/>
</dbReference>
<evidence type="ECO:0000256" key="6">
    <source>
        <dbReference type="RuleBase" id="RU363034"/>
    </source>
</evidence>
<dbReference type="FunFam" id="2.40.10.10:FF:000005">
    <property type="entry name" value="Serine protease 37"/>
    <property type="match status" value="2"/>
</dbReference>
<evidence type="ECO:0000313" key="10">
    <source>
        <dbReference type="RefSeq" id="XP_054835617.1"/>
    </source>
</evidence>
<proteinExistence type="inferred from homology"/>
<dbReference type="AlphaFoldDB" id="A0AA97JDZ8"/>
<keyword evidence="4 6" id="KW-0720">Serine protease</keyword>
<dbReference type="GO" id="GO:0006508">
    <property type="term" value="P:proteolysis"/>
    <property type="evidence" value="ECO:0007669"/>
    <property type="project" value="UniProtKB-KW"/>
</dbReference>
<dbReference type="InterPro" id="IPR001254">
    <property type="entry name" value="Trypsin_dom"/>
</dbReference>
<sequence>MERCLGLGFLLLAAQLAHGGTLRSQIVGGHEARPHSRPYAAALKKNGYFSCGGFLVAPQWVMTAAHCNGDIQVLLGAHDLDAVEDTQQVFGVESYHQHPEYKRHHRMVINDILLLKLDREAKLNKYVQVIPLPQSEDDLPKGTECVIAGWGRIDARYQPSTKLFMTNVTLPGRRKCQQFIPELTDGMVCAGSRTKLCDVSNGDSGSAMVCNGAAHGVVSYGFHVPPSIYTRVAGYLPWIRKVMGSSCHLKPAIHPGELDIKMKHFHQHLLLLLLSCGLAKPGRLRSQIIGGREAKPHSRPYMAALKMSGFGFGCGGFLVAPQWVMTAAHCMEELTVVLGAHELHAIEKSQQVFGVESYHKHPKYNPISISNDILLLKLTSKAILNEYVQVVPLPTSSSDLPGGTVCNLAGWGLIDSYRSPKTLFETNVTIVSRRKCLDVFPYLTDGMICAGSANQLRDSSQGDSGGPMVCNGVVHGVVSFGFDFPPGVYTRIANYLPWIKEVIGADL</sequence>
<reference evidence="10" key="1">
    <citation type="submission" date="2025-08" db="UniProtKB">
        <authorList>
            <consortium name="RefSeq"/>
        </authorList>
    </citation>
    <scope>IDENTIFICATION</scope>
    <source>
        <tissue evidence="10">Blood</tissue>
    </source>
</reference>
<dbReference type="KEGG" id="emc:129329906"/>
<dbReference type="InterPro" id="IPR033116">
    <property type="entry name" value="TRYPSIN_SER"/>
</dbReference>
<dbReference type="GeneID" id="129329906"/>
<evidence type="ECO:0000256" key="2">
    <source>
        <dbReference type="ARBA" id="ARBA00022670"/>
    </source>
</evidence>
<dbReference type="InterPro" id="IPR018114">
    <property type="entry name" value="TRYPSIN_HIS"/>
</dbReference>
<dbReference type="RefSeq" id="XP_054835617.1">
    <property type="nucleotide sequence ID" value="XM_054979642.1"/>
</dbReference>
<evidence type="ECO:0000256" key="4">
    <source>
        <dbReference type="ARBA" id="ARBA00022825"/>
    </source>
</evidence>
<feature type="chain" id="PRO_5041659325" evidence="7">
    <location>
        <begin position="20"/>
        <end position="507"/>
    </location>
</feature>
<evidence type="ECO:0000259" key="8">
    <source>
        <dbReference type="PROSITE" id="PS50240"/>
    </source>
</evidence>
<dbReference type="InterPro" id="IPR009003">
    <property type="entry name" value="Peptidase_S1_PA"/>
</dbReference>
<dbReference type="GO" id="GO:0004252">
    <property type="term" value="F:serine-type endopeptidase activity"/>
    <property type="evidence" value="ECO:0007669"/>
    <property type="project" value="InterPro"/>
</dbReference>
<keyword evidence="2 6" id="KW-0645">Protease</keyword>
<comment type="similarity">
    <text evidence="1">Belongs to the peptidase S1 family. Snake venom subfamily.</text>
</comment>
<evidence type="ECO:0000256" key="5">
    <source>
        <dbReference type="ARBA" id="ARBA00023157"/>
    </source>
</evidence>
<evidence type="ECO:0000256" key="3">
    <source>
        <dbReference type="ARBA" id="ARBA00022801"/>
    </source>
</evidence>
<keyword evidence="5" id="KW-1015">Disulfide bond</keyword>
<dbReference type="Proteomes" id="UP001190640">
    <property type="component" value="Chromosome 5"/>
</dbReference>
<dbReference type="GO" id="GO:0005576">
    <property type="term" value="C:extracellular region"/>
    <property type="evidence" value="ECO:0007669"/>
    <property type="project" value="UniProtKB-ARBA"/>
</dbReference>
<protein>
    <submittedName>
        <fullName evidence="10">Kallikrein-11-like</fullName>
    </submittedName>
</protein>
<name>A0AA97JDZ8_EUBMA</name>
<dbReference type="PROSITE" id="PS50240">
    <property type="entry name" value="TRYPSIN_DOM"/>
    <property type="match status" value="2"/>
</dbReference>
<dbReference type="InterPro" id="IPR001314">
    <property type="entry name" value="Peptidase_S1A"/>
</dbReference>